<evidence type="ECO:0000256" key="6">
    <source>
        <dbReference type="RuleBase" id="RU003690"/>
    </source>
</evidence>
<organism evidence="9 10">
    <name type="scientific">Saccoglossus kowalevskii</name>
    <name type="common">Acorn worm</name>
    <dbReference type="NCBI Taxonomy" id="10224"/>
    <lineage>
        <taxon>Eukaryota</taxon>
        <taxon>Metazoa</taxon>
        <taxon>Hemichordata</taxon>
        <taxon>Enteropneusta</taxon>
        <taxon>Harrimaniidae</taxon>
        <taxon>Saccoglossus</taxon>
    </lineage>
</organism>
<dbReference type="PANTHER" id="PTHR10353:SF36">
    <property type="entry name" value="LP05116P"/>
    <property type="match status" value="1"/>
</dbReference>
<dbReference type="InterPro" id="IPR001360">
    <property type="entry name" value="Glyco_hydro_1"/>
</dbReference>
<dbReference type="RefSeq" id="XP_006818285.1">
    <property type="nucleotide sequence ID" value="XM_006818222.1"/>
</dbReference>
<evidence type="ECO:0000256" key="3">
    <source>
        <dbReference type="ARBA" id="ARBA00022801"/>
    </source>
</evidence>
<evidence type="ECO:0000313" key="9">
    <source>
        <dbReference type="Proteomes" id="UP000694865"/>
    </source>
</evidence>
<keyword evidence="4 7" id="KW-0326">Glycosidase</keyword>
<dbReference type="Gene3D" id="3.20.20.80">
    <property type="entry name" value="Glycosidases"/>
    <property type="match status" value="1"/>
</dbReference>
<evidence type="ECO:0000256" key="5">
    <source>
        <dbReference type="PROSITE-ProRule" id="PRU10055"/>
    </source>
</evidence>
<dbReference type="InterPro" id="IPR018120">
    <property type="entry name" value="Glyco_hydro_1_AS"/>
</dbReference>
<sequence>MMIWLPLHFFTIAILTSGLKLTMADTLNYDKFVYSEFNDPERDQLLYGHFPDNFTWAVATASYQVEGAWNEDGKGLSIWDTFTHQPNHIYKNHNGDVACDSYHKIAEDIDILKDLGVTHYRFSLSWPRILPDGTVDNINNAGIDYYNRLIDALIAANIQPMVTLYHWDLPQSLQDIGGWSNDILAVYFNLYAELCFEKFGDRVKTWITLNEPYIAARMGHEMGVHAPGLRHQGTTIYRVGHTMLKAHAKAWHSYNTIYRPDQKGSIGITLVGFWGEPASDSDEDRAAADRYVQFMLGWFAHPIFIGDYPDVMKEQILKKSRAQGLTSSRLPSFTEEEINLIRGTSDFIGLNYYTTQLVRHAETETLPVGFLEDQDQVAWYNESWPKTGVPWLRPVPWGFRKIMNWIKMNYDNPPIIITENGVAEFSDGKEQLLNDTWRIQYITSHVNEMLKAHHKDGVDVRGYTAWSLTDSFEWTAGYAYRFGLYYMNADDPIRKRIPKASVDSFSEIIRNNGFLLPYEQEIKMGAMGTFGKWIQSFSQVFRKG</sequence>
<dbReference type="InterPro" id="IPR033132">
    <property type="entry name" value="GH_1_N_CS"/>
</dbReference>
<name>A0ABM0ME44_SACKO</name>
<reference evidence="10" key="1">
    <citation type="submission" date="2025-08" db="UniProtKB">
        <authorList>
            <consortium name="RefSeq"/>
        </authorList>
    </citation>
    <scope>IDENTIFICATION</scope>
    <source>
        <tissue evidence="10">Testes</tissue>
    </source>
</reference>
<accession>A0ABM0ME44</accession>
<gene>
    <name evidence="10" type="primary">LOC100375626</name>
</gene>
<dbReference type="GeneID" id="100375626"/>
<dbReference type="PROSITE" id="PS00653">
    <property type="entry name" value="GLYCOSYL_HYDROL_F1_2"/>
    <property type="match status" value="1"/>
</dbReference>
<evidence type="ECO:0000256" key="2">
    <source>
        <dbReference type="ARBA" id="ARBA00012744"/>
    </source>
</evidence>
<comment type="similarity">
    <text evidence="1 6">Belongs to the glycosyl hydrolase 1 family.</text>
</comment>
<proteinExistence type="inferred from homology"/>
<feature type="chain" id="PRO_5047082036" description="beta-glucosidase" evidence="8">
    <location>
        <begin position="25"/>
        <end position="544"/>
    </location>
</feature>
<dbReference type="PANTHER" id="PTHR10353">
    <property type="entry name" value="GLYCOSYL HYDROLASE"/>
    <property type="match status" value="1"/>
</dbReference>
<evidence type="ECO:0000256" key="7">
    <source>
        <dbReference type="RuleBase" id="RU004468"/>
    </source>
</evidence>
<dbReference type="PRINTS" id="PR00131">
    <property type="entry name" value="GLHYDRLASE1"/>
</dbReference>
<evidence type="ECO:0000256" key="4">
    <source>
        <dbReference type="ARBA" id="ARBA00023295"/>
    </source>
</evidence>
<keyword evidence="9" id="KW-1185">Reference proteome</keyword>
<dbReference type="Pfam" id="PF00232">
    <property type="entry name" value="Glyco_hydro_1"/>
    <property type="match status" value="1"/>
</dbReference>
<dbReference type="SUPFAM" id="SSF51445">
    <property type="entry name" value="(Trans)glycosidases"/>
    <property type="match status" value="1"/>
</dbReference>
<evidence type="ECO:0000256" key="1">
    <source>
        <dbReference type="ARBA" id="ARBA00010838"/>
    </source>
</evidence>
<dbReference type="PROSITE" id="PS00572">
    <property type="entry name" value="GLYCOSYL_HYDROL_F1_1"/>
    <property type="match status" value="1"/>
</dbReference>
<dbReference type="EC" id="3.2.1.21" evidence="2"/>
<keyword evidence="8" id="KW-0732">Signal</keyword>
<dbReference type="InterPro" id="IPR017853">
    <property type="entry name" value="GH"/>
</dbReference>
<keyword evidence="3 7" id="KW-0378">Hydrolase</keyword>
<dbReference type="Proteomes" id="UP000694865">
    <property type="component" value="Unplaced"/>
</dbReference>
<evidence type="ECO:0000256" key="8">
    <source>
        <dbReference type="SAM" id="SignalP"/>
    </source>
</evidence>
<protein>
    <recommendedName>
        <fullName evidence="2">beta-glucosidase</fullName>
        <ecNumber evidence="2">3.2.1.21</ecNumber>
    </recommendedName>
</protein>
<evidence type="ECO:0000313" key="10">
    <source>
        <dbReference type="RefSeq" id="XP_006818285.1"/>
    </source>
</evidence>
<feature type="active site" description="Nucleophile" evidence="5">
    <location>
        <position position="419"/>
    </location>
</feature>
<feature type="signal peptide" evidence="8">
    <location>
        <begin position="1"/>
        <end position="24"/>
    </location>
</feature>